<dbReference type="EMBL" id="AEEH01000048">
    <property type="protein sequence ID" value="EFM24738.1"/>
    <property type="molecule type" value="Genomic_DNA"/>
</dbReference>
<keyword evidence="4" id="KW-1185">Reference proteome</keyword>
<sequence length="429" mass="50839">MQIVNIFLDENLIYLNYNENTTRIIVDESVLYNGRITDENYLLYILKKEIENREIKSGTDAYVYFMKSYIHKTLELPNLSEADLESMIQIESKEYFETDEQIIPMVEKFNDGKYSVSAIYLEEFEKVRKIFDKLDLNLRNVYPITTFVEENSDGAYVFVGRRSADIIIKNGSIEKIKNIDLNNLVTLKKDYDIDEKYFHEIKNPSFYRDSVDLQDFFMGYDFIVSEFLNDLKNIATNNNVSKIFLNDYFEFDQYFLEEQLGNFSVDRIDFSKVKTTTKKTNLKSFNFKKLGYILLCCVFLLFSFIIYRSKSDKLEINERKLESLKEELDSIDLENIKNENISEDSSENTNEKVDFSEKFEKILEKLKKLNENDILITSIKADEQKIVISGLAKDEPTIKIIEDYLKDYNPRIDYEKKDVYYFTINLEEK</sequence>
<evidence type="ECO:0000313" key="4">
    <source>
        <dbReference type="Proteomes" id="UP000003280"/>
    </source>
</evidence>
<keyword evidence="2" id="KW-0812">Transmembrane</keyword>
<dbReference type="AlphaFoldDB" id="E0NN65"/>
<dbReference type="HOGENOM" id="CLU_639122_0_0_9"/>
<comment type="caution">
    <text evidence="3">The sequence shown here is derived from an EMBL/GenBank/DDBJ whole genome shotgun (WGS) entry which is preliminary data.</text>
</comment>
<feature type="transmembrane region" description="Helical" evidence="2">
    <location>
        <begin position="290"/>
        <end position="307"/>
    </location>
</feature>
<evidence type="ECO:0000256" key="1">
    <source>
        <dbReference type="SAM" id="Coils"/>
    </source>
</evidence>
<evidence type="ECO:0000256" key="2">
    <source>
        <dbReference type="SAM" id="Phobius"/>
    </source>
</evidence>
<dbReference type="RefSeq" id="WP_008902379.1">
    <property type="nucleotide sequence ID" value="NZ_GL397071.1"/>
</dbReference>
<accession>E0NN65</accession>
<feature type="coiled-coil region" evidence="1">
    <location>
        <begin position="307"/>
        <end position="372"/>
    </location>
</feature>
<name>E0NN65_9FIRM</name>
<dbReference type="OrthoDB" id="9767869at2"/>
<organism evidence="3 4">
    <name type="scientific">Peptoniphilus duerdenii ATCC BAA-1640</name>
    <dbReference type="NCBI Taxonomy" id="862517"/>
    <lineage>
        <taxon>Bacteria</taxon>
        <taxon>Bacillati</taxon>
        <taxon>Bacillota</taxon>
        <taxon>Tissierellia</taxon>
        <taxon>Tissierellales</taxon>
        <taxon>Peptoniphilaceae</taxon>
        <taxon>Peptoniphilus</taxon>
    </lineage>
</organism>
<keyword evidence="2" id="KW-1133">Transmembrane helix</keyword>
<keyword evidence="2" id="KW-0472">Membrane</keyword>
<protein>
    <recommendedName>
        <fullName evidence="5">Fimbrial assembly protein PilN</fullName>
    </recommendedName>
</protein>
<keyword evidence="1" id="KW-0175">Coiled coil</keyword>
<reference evidence="3 4" key="1">
    <citation type="submission" date="2010-07" db="EMBL/GenBank/DDBJ databases">
        <authorList>
            <person name="Muzny D."/>
            <person name="Qin X."/>
            <person name="Deng J."/>
            <person name="Jiang H."/>
            <person name="Liu Y."/>
            <person name="Qu J."/>
            <person name="Song X.-Z."/>
            <person name="Zhang L."/>
            <person name="Thornton R."/>
            <person name="Coyle M."/>
            <person name="Francisco L."/>
            <person name="Jackson L."/>
            <person name="Javaid M."/>
            <person name="Korchina V."/>
            <person name="Kovar C."/>
            <person name="Mata R."/>
            <person name="Mathew T."/>
            <person name="Ngo R."/>
            <person name="Nguyen L."/>
            <person name="Nguyen N."/>
            <person name="Okwuonu G."/>
            <person name="Ongeri F."/>
            <person name="Pham C."/>
            <person name="Simmons D."/>
            <person name="Wilczek-Boney K."/>
            <person name="Hale W."/>
            <person name="Jakkamsetti A."/>
            <person name="Pham P."/>
            <person name="Ruth R."/>
            <person name="San Lucas F."/>
            <person name="Warren J."/>
            <person name="Zhang J."/>
            <person name="Zhao Z."/>
            <person name="Zhou C."/>
            <person name="Zhu D."/>
            <person name="Lee S."/>
            <person name="Bess C."/>
            <person name="Blankenburg K."/>
            <person name="Forbes L."/>
            <person name="Fu Q."/>
            <person name="Gubbala S."/>
            <person name="Hirani K."/>
            <person name="Jayaseelan J.C."/>
            <person name="Lara F."/>
            <person name="Munidasa M."/>
            <person name="Palculict T."/>
            <person name="Patil S."/>
            <person name="Pu L.-L."/>
            <person name="Saada N."/>
            <person name="Tang L."/>
            <person name="Weissenberger G."/>
            <person name="Zhu Y."/>
            <person name="Hemphill L."/>
            <person name="Shang Y."/>
            <person name="Youmans B."/>
            <person name="Ayvaz T."/>
            <person name="Ross M."/>
            <person name="Santibanez J."/>
            <person name="Aqrawi P."/>
            <person name="Gross S."/>
            <person name="Joshi V."/>
            <person name="Fowler G."/>
            <person name="Nazareth L."/>
            <person name="Reid J."/>
            <person name="Worley K."/>
            <person name="Petrosino J."/>
            <person name="Highlander S."/>
            <person name="Gibbs R."/>
        </authorList>
    </citation>
    <scope>NUCLEOTIDE SEQUENCE [LARGE SCALE GENOMIC DNA]</scope>
    <source>
        <strain evidence="3 4">ATCC BAA-1640</strain>
    </source>
</reference>
<proteinExistence type="predicted"/>
<dbReference type="STRING" id="862517.HMPREF9225_1604"/>
<gene>
    <name evidence="3" type="ORF">HMPREF9225_1604</name>
</gene>
<evidence type="ECO:0008006" key="5">
    <source>
        <dbReference type="Google" id="ProtNLM"/>
    </source>
</evidence>
<evidence type="ECO:0000313" key="3">
    <source>
        <dbReference type="EMBL" id="EFM24738.1"/>
    </source>
</evidence>
<dbReference type="Proteomes" id="UP000003280">
    <property type="component" value="Unassembled WGS sequence"/>
</dbReference>